<dbReference type="Proteomes" id="UP000297014">
    <property type="component" value="Unassembled WGS sequence"/>
</dbReference>
<sequence>MVEKELERRVQKLEIKIATQEQRMSSLASEIKDVKNTLTWLNRLILGALILQLISFYYR</sequence>
<reference evidence="4 6" key="2">
    <citation type="submission" date="2014-01" db="EMBL/GenBank/DDBJ databases">
        <title>Draft genome sequencing of Bacillus alcalophilus CGMCC 1.3604.</title>
        <authorList>
            <person name="Yang J."/>
            <person name="Diao L."/>
            <person name="Yang S."/>
        </authorList>
    </citation>
    <scope>NUCLEOTIDE SEQUENCE [LARGE SCALE GENOMIC DNA]</scope>
    <source>
        <strain evidence="4 6">CGMCC 1.3604</strain>
    </source>
</reference>
<evidence type="ECO:0000313" key="3">
    <source>
        <dbReference type="EMBL" id="KGA95797.1"/>
    </source>
</evidence>
<evidence type="ECO:0000313" key="5">
    <source>
        <dbReference type="Proteomes" id="UP000002754"/>
    </source>
</evidence>
<dbReference type="RefSeq" id="WP_003320747.1">
    <property type="nucleotide sequence ID" value="NZ_ALPT02000102.1"/>
</dbReference>
<keyword evidence="2" id="KW-0472">Membrane</keyword>
<evidence type="ECO:0000313" key="6">
    <source>
        <dbReference type="Proteomes" id="UP000297014"/>
    </source>
</evidence>
<organism evidence="3 5">
    <name type="scientific">Alkalihalobacillus alcalophilus ATCC 27647 = CGMCC 1.3604</name>
    <dbReference type="NCBI Taxonomy" id="1218173"/>
    <lineage>
        <taxon>Bacteria</taxon>
        <taxon>Bacillati</taxon>
        <taxon>Bacillota</taxon>
        <taxon>Bacilli</taxon>
        <taxon>Bacillales</taxon>
        <taxon>Bacillaceae</taxon>
        <taxon>Alkalihalobacillus</taxon>
    </lineage>
</organism>
<keyword evidence="5" id="KW-1185">Reference proteome</keyword>
<dbReference type="OrthoDB" id="9925370at2"/>
<name>A0A094YQS9_ALKAL</name>
<feature type="transmembrane region" description="Helical" evidence="2">
    <location>
        <begin position="40"/>
        <end position="58"/>
    </location>
</feature>
<gene>
    <name evidence="4" type="ORF">AJ85_07420</name>
    <name evidence="3" type="ORF">BALCAV_0220170</name>
</gene>
<protein>
    <recommendedName>
        <fullName evidence="7">Hemolysin XhlA</fullName>
    </recommendedName>
</protein>
<dbReference type="AlphaFoldDB" id="A0A094YQS9"/>
<accession>A0A094YQS9</accession>
<evidence type="ECO:0000256" key="1">
    <source>
        <dbReference type="SAM" id="Coils"/>
    </source>
</evidence>
<dbReference type="Gene3D" id="1.20.5.340">
    <property type="match status" value="1"/>
</dbReference>
<reference evidence="3 5" key="1">
    <citation type="journal article" date="2014" name="Genome Announc.">
        <title>Draft Genome Sequence of Bacillus alcalophilus AV1934, a Classic Alkaliphile Isolated from Human Feces in 1934.</title>
        <authorList>
            <person name="Attie O."/>
            <person name="Jayaprakash A."/>
            <person name="Shah H."/>
            <person name="Paulsen I.T."/>
            <person name="Morino M."/>
            <person name="Takahashi Y."/>
            <person name="Narumi I."/>
            <person name="Sachidanandam R."/>
            <person name="Satoh K."/>
            <person name="Ito M."/>
            <person name="Krulwich T.A."/>
        </authorList>
    </citation>
    <scope>NUCLEOTIDE SEQUENCE [LARGE SCALE GENOMIC DNA]</scope>
    <source>
        <strain evidence="3 5">AV1934</strain>
    </source>
</reference>
<dbReference type="InterPro" id="IPR019715">
    <property type="entry name" value="Haemolysin_XhlA"/>
</dbReference>
<dbReference type="Pfam" id="PF10779">
    <property type="entry name" value="XhlA"/>
    <property type="match status" value="1"/>
</dbReference>
<keyword evidence="2" id="KW-0812">Transmembrane</keyword>
<evidence type="ECO:0008006" key="7">
    <source>
        <dbReference type="Google" id="ProtNLM"/>
    </source>
</evidence>
<dbReference type="EMBL" id="ALPT02000102">
    <property type="protein sequence ID" value="KGA95797.1"/>
    <property type="molecule type" value="Genomic_DNA"/>
</dbReference>
<evidence type="ECO:0000313" key="4">
    <source>
        <dbReference type="EMBL" id="THG91064.1"/>
    </source>
</evidence>
<dbReference type="EMBL" id="JALP01000094">
    <property type="protein sequence ID" value="THG91064.1"/>
    <property type="molecule type" value="Genomic_DNA"/>
</dbReference>
<evidence type="ECO:0000256" key="2">
    <source>
        <dbReference type="SAM" id="Phobius"/>
    </source>
</evidence>
<feature type="coiled-coil region" evidence="1">
    <location>
        <begin position="3"/>
        <end position="37"/>
    </location>
</feature>
<keyword evidence="1" id="KW-0175">Coiled coil</keyword>
<proteinExistence type="predicted"/>
<comment type="caution">
    <text evidence="3">The sequence shown here is derived from an EMBL/GenBank/DDBJ whole genome shotgun (WGS) entry which is preliminary data.</text>
</comment>
<dbReference type="Proteomes" id="UP000002754">
    <property type="component" value="Unassembled WGS sequence"/>
</dbReference>
<keyword evidence="2" id="KW-1133">Transmembrane helix</keyword>